<gene>
    <name evidence="3" type="ORF">F5I99_17240</name>
</gene>
<dbReference type="InterPro" id="IPR028098">
    <property type="entry name" value="Glyco_trans_4-like_N"/>
</dbReference>
<dbReference type="InterPro" id="IPR001296">
    <property type="entry name" value="Glyco_trans_1"/>
</dbReference>
<dbReference type="Gene3D" id="3.40.50.2000">
    <property type="entry name" value="Glycogen Phosphorylase B"/>
    <property type="match status" value="2"/>
</dbReference>
<organism evidence="3 4">
    <name type="scientific">Nitrincola iocasae</name>
    <dbReference type="NCBI Taxonomy" id="2614693"/>
    <lineage>
        <taxon>Bacteria</taxon>
        <taxon>Pseudomonadati</taxon>
        <taxon>Pseudomonadota</taxon>
        <taxon>Gammaproteobacteria</taxon>
        <taxon>Oceanospirillales</taxon>
        <taxon>Oceanospirillaceae</taxon>
        <taxon>Nitrincola</taxon>
    </lineage>
</organism>
<evidence type="ECO:0000259" key="1">
    <source>
        <dbReference type="Pfam" id="PF00534"/>
    </source>
</evidence>
<dbReference type="EMBL" id="CP044222">
    <property type="protein sequence ID" value="QEW08096.1"/>
    <property type="molecule type" value="Genomic_DNA"/>
</dbReference>
<dbReference type="CDD" id="cd03801">
    <property type="entry name" value="GT4_PimA-like"/>
    <property type="match status" value="1"/>
</dbReference>
<dbReference type="Proteomes" id="UP000325606">
    <property type="component" value="Chromosome"/>
</dbReference>
<keyword evidence="4" id="KW-1185">Reference proteome</keyword>
<dbReference type="KEGG" id="nik:F5I99_17240"/>
<proteinExistence type="predicted"/>
<evidence type="ECO:0000259" key="2">
    <source>
        <dbReference type="Pfam" id="PF13439"/>
    </source>
</evidence>
<dbReference type="SUPFAM" id="SSF53756">
    <property type="entry name" value="UDP-Glycosyltransferase/glycogen phosphorylase"/>
    <property type="match status" value="1"/>
</dbReference>
<dbReference type="PANTHER" id="PTHR12526">
    <property type="entry name" value="GLYCOSYLTRANSFERASE"/>
    <property type="match status" value="1"/>
</dbReference>
<dbReference type="GO" id="GO:0016757">
    <property type="term" value="F:glycosyltransferase activity"/>
    <property type="evidence" value="ECO:0007669"/>
    <property type="project" value="InterPro"/>
</dbReference>
<feature type="domain" description="Glycosyltransferase subfamily 4-like N-terminal" evidence="2">
    <location>
        <begin position="13"/>
        <end position="148"/>
    </location>
</feature>
<evidence type="ECO:0000313" key="3">
    <source>
        <dbReference type="EMBL" id="QEW08096.1"/>
    </source>
</evidence>
<protein>
    <submittedName>
        <fullName evidence="3">Glycosyltransferase family 4 protein</fullName>
    </submittedName>
</protein>
<feature type="domain" description="Glycosyl transferase family 1" evidence="1">
    <location>
        <begin position="158"/>
        <end position="308"/>
    </location>
</feature>
<accession>A0A5J6LIG7</accession>
<sequence length="340" mass="38083">MKVVQLVASPKQGGMEKHVVELSNGINQLNTEVVVIADKSFAPYLNKSIKLIEIDFKRSRYNPFLLISILRLINKINPDIIHCHGGKASQIISLLKPLLKSKCISTIHGIKKNVEYLKNFHHIIGVSNYIKNRLPKSWISTTIYNGIEKPKIITSSHKEKIKSSLNIPSSSFLWVAVGRLVPVKGFDQIIKAMQQVNGHLVIVGDGPEYSHLQELIETLSLGSRVTLTGHRNDAQEIIQCADQLIISSLREGFSYVFLEAMLTHTPVIASDVPVANEVLPKELIYPIGNHEELAKLMNRALSQPYNLKDIMDNCNTLMTLDSMVKATYNLYLKVLEAGNR</sequence>
<evidence type="ECO:0000313" key="4">
    <source>
        <dbReference type="Proteomes" id="UP000325606"/>
    </source>
</evidence>
<dbReference type="AlphaFoldDB" id="A0A5J6LIG7"/>
<dbReference type="Pfam" id="PF13439">
    <property type="entry name" value="Glyco_transf_4"/>
    <property type="match status" value="1"/>
</dbReference>
<keyword evidence="3" id="KW-0808">Transferase</keyword>
<name>A0A5J6LIG7_9GAMM</name>
<dbReference type="RefSeq" id="WP_151058177.1">
    <property type="nucleotide sequence ID" value="NZ_CP044222.1"/>
</dbReference>
<reference evidence="3 4" key="1">
    <citation type="submission" date="2019-09" db="EMBL/GenBank/DDBJ databases">
        <title>Nitrincola iocasae sp. nov., a bacterium isolated from the sediment collected at a cold seep field in South China Sea.</title>
        <authorList>
            <person name="Zhang H."/>
            <person name="Wang H."/>
            <person name="Li C."/>
        </authorList>
    </citation>
    <scope>NUCLEOTIDE SEQUENCE [LARGE SCALE GENOMIC DNA]</scope>
    <source>
        <strain evidence="3 4">KXZD1103</strain>
    </source>
</reference>
<dbReference type="Pfam" id="PF00534">
    <property type="entry name" value="Glycos_transf_1"/>
    <property type="match status" value="1"/>
</dbReference>
<dbReference type="GO" id="GO:1901135">
    <property type="term" value="P:carbohydrate derivative metabolic process"/>
    <property type="evidence" value="ECO:0007669"/>
    <property type="project" value="UniProtKB-ARBA"/>
</dbReference>